<evidence type="ECO:0000256" key="4">
    <source>
        <dbReference type="SAM" id="Phobius"/>
    </source>
</evidence>
<keyword evidence="4" id="KW-0472">Membrane</keyword>
<dbReference type="InterPro" id="IPR058634">
    <property type="entry name" value="AaeA-lik-b-barrel"/>
</dbReference>
<keyword evidence="4" id="KW-0812">Transmembrane</keyword>
<evidence type="ECO:0000259" key="6">
    <source>
        <dbReference type="Pfam" id="PF25963"/>
    </source>
</evidence>
<proteinExistence type="inferred from homology"/>
<dbReference type="EMBL" id="JAEMUH010000005">
    <property type="protein sequence ID" value="MBJ7550293.1"/>
    <property type="molecule type" value="Genomic_DNA"/>
</dbReference>
<dbReference type="Gene3D" id="2.40.50.100">
    <property type="match status" value="1"/>
</dbReference>
<keyword evidence="4" id="KW-1133">Transmembrane helix</keyword>
<dbReference type="InterPro" id="IPR050739">
    <property type="entry name" value="MFP"/>
</dbReference>
<evidence type="ECO:0000256" key="3">
    <source>
        <dbReference type="SAM" id="Coils"/>
    </source>
</evidence>
<feature type="transmembrane region" description="Helical" evidence="4">
    <location>
        <begin position="22"/>
        <end position="40"/>
    </location>
</feature>
<dbReference type="RefSeq" id="WP_199461926.1">
    <property type="nucleotide sequence ID" value="NZ_JAEMUH010000005.1"/>
</dbReference>
<dbReference type="InterPro" id="IPR058625">
    <property type="entry name" value="MdtA-like_BSH"/>
</dbReference>
<feature type="domain" description="Multidrug resistance protein MdtA-like barrel-sandwich hybrid" evidence="5">
    <location>
        <begin position="59"/>
        <end position="245"/>
    </location>
</feature>
<dbReference type="Proteomes" id="UP000598488">
    <property type="component" value="Unassembled WGS sequence"/>
</dbReference>
<sequence length="354" mass="38915">MSETNTPAVEPKQVTQRNKRRLLLFVVPVVAVAASAYVYLHGGRYVETDNAFVKNDKTMITAEVSGSIQTLAVKENQAVEKGALLFAIDPVPYQTAVAQAQAQLEQVRIELLSQQAAYEEKEAEITLAQSTFAYNQRDEKRQADLLKQHYISDSQYDASTQTTKTSRLQIDALEKDLRRLREVLGGDASRPVTEHPSYQAALAQLEQAKLNLSHVQVYAPANGIVTNVPTSGEYITTGASAMVLVANQNPWIEANFTEKDMTYMKPGQKVEVEVDAYPGVTWKGTVESISPATGSEFSVIPAENATGNWVKVTQRVPVRIHIDANDNEQVLRAGLSTLVTVDTEHQTSLLGVKL</sequence>
<dbReference type="Pfam" id="PF25917">
    <property type="entry name" value="BSH_RND"/>
    <property type="match status" value="1"/>
</dbReference>
<protein>
    <submittedName>
        <fullName evidence="7">HlyD family secretion protein</fullName>
    </submittedName>
</protein>
<feature type="coiled-coil region" evidence="3">
    <location>
        <begin position="97"/>
        <end position="124"/>
    </location>
</feature>
<accession>A0ABS0ZA36</accession>
<comment type="similarity">
    <text evidence="2">Belongs to the membrane fusion protein (MFP) (TC 8.A.1) family.</text>
</comment>
<comment type="subcellular location">
    <subcellularLocation>
        <location evidence="1">Cell envelope</location>
    </subcellularLocation>
</comment>
<dbReference type="Gene3D" id="2.40.30.170">
    <property type="match status" value="1"/>
</dbReference>
<reference evidence="7 8" key="1">
    <citation type="submission" date="2020-12" db="EMBL/GenBank/DDBJ databases">
        <title>Comparative genome analysis of fungal antagonists Marinomonas ostreistagni 398 and M. spartinae 468.</title>
        <authorList>
            <person name="Fields J.L."/>
            <person name="Mavrodi O.V."/>
            <person name="Biber P.D."/>
            <person name="Indest K.J."/>
            <person name="Mavrodi D.V."/>
        </authorList>
    </citation>
    <scope>NUCLEOTIDE SEQUENCE [LARGE SCALE GENOMIC DNA]</scope>
    <source>
        <strain evidence="7 8">USM7</strain>
    </source>
</reference>
<dbReference type="Gene3D" id="1.10.287.470">
    <property type="entry name" value="Helix hairpin bin"/>
    <property type="match status" value="1"/>
</dbReference>
<evidence type="ECO:0000259" key="5">
    <source>
        <dbReference type="Pfam" id="PF25917"/>
    </source>
</evidence>
<comment type="caution">
    <text evidence="7">The sequence shown here is derived from an EMBL/GenBank/DDBJ whole genome shotgun (WGS) entry which is preliminary data.</text>
</comment>
<evidence type="ECO:0000313" key="8">
    <source>
        <dbReference type="Proteomes" id="UP000598488"/>
    </source>
</evidence>
<keyword evidence="3" id="KW-0175">Coiled coil</keyword>
<gene>
    <name evidence="7" type="ORF">JHD44_06340</name>
</gene>
<organism evidence="7 8">
    <name type="scientific">Marinomonas ostreistagni</name>
    <dbReference type="NCBI Taxonomy" id="359209"/>
    <lineage>
        <taxon>Bacteria</taxon>
        <taxon>Pseudomonadati</taxon>
        <taxon>Pseudomonadota</taxon>
        <taxon>Gammaproteobacteria</taxon>
        <taxon>Oceanospirillales</taxon>
        <taxon>Oceanospirillaceae</taxon>
        <taxon>Marinomonas</taxon>
    </lineage>
</organism>
<feature type="domain" description="p-hydroxybenzoic acid efflux pump subunit AaeA-like beta-barrel" evidence="6">
    <location>
        <begin position="252"/>
        <end position="341"/>
    </location>
</feature>
<dbReference type="PANTHER" id="PTHR30386:SF19">
    <property type="entry name" value="MULTIDRUG EXPORT PROTEIN EMRA-RELATED"/>
    <property type="match status" value="1"/>
</dbReference>
<evidence type="ECO:0000256" key="1">
    <source>
        <dbReference type="ARBA" id="ARBA00004196"/>
    </source>
</evidence>
<evidence type="ECO:0000313" key="7">
    <source>
        <dbReference type="EMBL" id="MBJ7550293.1"/>
    </source>
</evidence>
<dbReference type="PANTHER" id="PTHR30386">
    <property type="entry name" value="MEMBRANE FUSION SUBUNIT OF EMRAB-TOLC MULTIDRUG EFFLUX PUMP"/>
    <property type="match status" value="1"/>
</dbReference>
<keyword evidence="8" id="KW-1185">Reference proteome</keyword>
<dbReference type="SUPFAM" id="SSF111369">
    <property type="entry name" value="HlyD-like secretion proteins"/>
    <property type="match status" value="1"/>
</dbReference>
<name>A0ABS0ZA36_9GAMM</name>
<dbReference type="Pfam" id="PF25963">
    <property type="entry name" value="Beta-barrel_AAEA"/>
    <property type="match status" value="1"/>
</dbReference>
<evidence type="ECO:0000256" key="2">
    <source>
        <dbReference type="ARBA" id="ARBA00009477"/>
    </source>
</evidence>